<dbReference type="AlphaFoldDB" id="A0A9D4TAH4"/>
<gene>
    <name evidence="1" type="ORF">HPB52_015034</name>
</gene>
<comment type="caution">
    <text evidence="1">The sequence shown here is derived from an EMBL/GenBank/DDBJ whole genome shotgun (WGS) entry which is preliminary data.</text>
</comment>
<protein>
    <submittedName>
        <fullName evidence="1">Uncharacterized protein</fullName>
    </submittedName>
</protein>
<sequence>MVLPEAHLKTLGMGPKFCFEATLGHPKILAVARSVAERVSEDGKGRCIAEGAGVVTALNERSGRKCKVHPLVDYIVSNSIRPLLADKEGNLVLLHESTFSEKAMLALEKNLKSVGEKPRDVKKKALLEQLKLGRLCADVRGEK</sequence>
<evidence type="ECO:0000313" key="2">
    <source>
        <dbReference type="Proteomes" id="UP000821837"/>
    </source>
</evidence>
<keyword evidence="2" id="KW-1185">Reference proteome</keyword>
<dbReference type="EMBL" id="JABSTV010001245">
    <property type="protein sequence ID" value="KAH7983889.1"/>
    <property type="molecule type" value="Genomic_DNA"/>
</dbReference>
<reference evidence="1" key="1">
    <citation type="journal article" date="2020" name="Cell">
        <title>Large-Scale Comparative Analyses of Tick Genomes Elucidate Their Genetic Diversity and Vector Capacities.</title>
        <authorList>
            <consortium name="Tick Genome and Microbiome Consortium (TIGMIC)"/>
            <person name="Jia N."/>
            <person name="Wang J."/>
            <person name="Shi W."/>
            <person name="Du L."/>
            <person name="Sun Y."/>
            <person name="Zhan W."/>
            <person name="Jiang J.F."/>
            <person name="Wang Q."/>
            <person name="Zhang B."/>
            <person name="Ji P."/>
            <person name="Bell-Sakyi L."/>
            <person name="Cui X.M."/>
            <person name="Yuan T.T."/>
            <person name="Jiang B.G."/>
            <person name="Yang W.F."/>
            <person name="Lam T.T."/>
            <person name="Chang Q.C."/>
            <person name="Ding S.J."/>
            <person name="Wang X.J."/>
            <person name="Zhu J.G."/>
            <person name="Ruan X.D."/>
            <person name="Zhao L."/>
            <person name="Wei J.T."/>
            <person name="Ye R.Z."/>
            <person name="Que T.C."/>
            <person name="Du C.H."/>
            <person name="Zhou Y.H."/>
            <person name="Cheng J.X."/>
            <person name="Dai P.F."/>
            <person name="Guo W.B."/>
            <person name="Han X.H."/>
            <person name="Huang E.J."/>
            <person name="Li L.F."/>
            <person name="Wei W."/>
            <person name="Gao Y.C."/>
            <person name="Liu J.Z."/>
            <person name="Shao H.Z."/>
            <person name="Wang X."/>
            <person name="Wang C.C."/>
            <person name="Yang T.C."/>
            <person name="Huo Q.B."/>
            <person name="Li W."/>
            <person name="Chen H.Y."/>
            <person name="Chen S.E."/>
            <person name="Zhou L.G."/>
            <person name="Ni X.B."/>
            <person name="Tian J.H."/>
            <person name="Sheng Y."/>
            <person name="Liu T."/>
            <person name="Pan Y.S."/>
            <person name="Xia L.Y."/>
            <person name="Li J."/>
            <person name="Zhao F."/>
            <person name="Cao W.C."/>
        </authorList>
    </citation>
    <scope>NUCLEOTIDE SEQUENCE</scope>
    <source>
        <strain evidence="1">Rsan-2018</strain>
    </source>
</reference>
<name>A0A9D4TAH4_RHISA</name>
<reference evidence="1" key="2">
    <citation type="submission" date="2021-09" db="EMBL/GenBank/DDBJ databases">
        <authorList>
            <person name="Jia N."/>
            <person name="Wang J."/>
            <person name="Shi W."/>
            <person name="Du L."/>
            <person name="Sun Y."/>
            <person name="Zhan W."/>
            <person name="Jiang J."/>
            <person name="Wang Q."/>
            <person name="Zhang B."/>
            <person name="Ji P."/>
            <person name="Sakyi L.B."/>
            <person name="Cui X."/>
            <person name="Yuan T."/>
            <person name="Jiang B."/>
            <person name="Yang W."/>
            <person name="Lam T.T.-Y."/>
            <person name="Chang Q."/>
            <person name="Ding S."/>
            <person name="Wang X."/>
            <person name="Zhu J."/>
            <person name="Ruan X."/>
            <person name="Zhao L."/>
            <person name="Wei J."/>
            <person name="Que T."/>
            <person name="Du C."/>
            <person name="Cheng J."/>
            <person name="Dai P."/>
            <person name="Han X."/>
            <person name="Huang E."/>
            <person name="Gao Y."/>
            <person name="Liu J."/>
            <person name="Shao H."/>
            <person name="Ye R."/>
            <person name="Li L."/>
            <person name="Wei W."/>
            <person name="Wang X."/>
            <person name="Wang C."/>
            <person name="Huo Q."/>
            <person name="Li W."/>
            <person name="Guo W."/>
            <person name="Chen H."/>
            <person name="Chen S."/>
            <person name="Zhou L."/>
            <person name="Zhou L."/>
            <person name="Ni X."/>
            <person name="Tian J."/>
            <person name="Zhou Y."/>
            <person name="Sheng Y."/>
            <person name="Liu T."/>
            <person name="Pan Y."/>
            <person name="Xia L."/>
            <person name="Li J."/>
            <person name="Zhao F."/>
            <person name="Cao W."/>
        </authorList>
    </citation>
    <scope>NUCLEOTIDE SEQUENCE</scope>
    <source>
        <strain evidence="1">Rsan-2018</strain>
        <tissue evidence="1">Larvae</tissue>
    </source>
</reference>
<evidence type="ECO:0000313" key="1">
    <source>
        <dbReference type="EMBL" id="KAH7983889.1"/>
    </source>
</evidence>
<proteinExistence type="predicted"/>
<organism evidence="1 2">
    <name type="scientific">Rhipicephalus sanguineus</name>
    <name type="common">Brown dog tick</name>
    <name type="synonym">Ixodes sanguineus</name>
    <dbReference type="NCBI Taxonomy" id="34632"/>
    <lineage>
        <taxon>Eukaryota</taxon>
        <taxon>Metazoa</taxon>
        <taxon>Ecdysozoa</taxon>
        <taxon>Arthropoda</taxon>
        <taxon>Chelicerata</taxon>
        <taxon>Arachnida</taxon>
        <taxon>Acari</taxon>
        <taxon>Parasitiformes</taxon>
        <taxon>Ixodida</taxon>
        <taxon>Ixodoidea</taxon>
        <taxon>Ixodidae</taxon>
        <taxon>Rhipicephalinae</taxon>
        <taxon>Rhipicephalus</taxon>
        <taxon>Rhipicephalus</taxon>
    </lineage>
</organism>
<dbReference type="Proteomes" id="UP000821837">
    <property type="component" value="Chromosome 1"/>
</dbReference>
<accession>A0A9D4TAH4</accession>